<keyword evidence="9" id="KW-0464">Manganese</keyword>
<keyword evidence="6" id="KW-0255">Endonuclease</keyword>
<dbReference type="SUPFAM" id="SSF142877">
    <property type="entry name" value="EndoU-like"/>
    <property type="match status" value="1"/>
</dbReference>
<organism evidence="13 14">
    <name type="scientific">Acaulospora morrowiae</name>
    <dbReference type="NCBI Taxonomy" id="94023"/>
    <lineage>
        <taxon>Eukaryota</taxon>
        <taxon>Fungi</taxon>
        <taxon>Fungi incertae sedis</taxon>
        <taxon>Mucoromycota</taxon>
        <taxon>Glomeromycotina</taxon>
        <taxon>Glomeromycetes</taxon>
        <taxon>Diversisporales</taxon>
        <taxon>Acaulosporaceae</taxon>
        <taxon>Acaulospora</taxon>
    </lineage>
</organism>
<keyword evidence="8" id="KW-0694">RNA-binding</keyword>
<feature type="compositionally biased region" description="Low complexity" evidence="11">
    <location>
        <begin position="18"/>
        <end position="27"/>
    </location>
</feature>
<evidence type="ECO:0000313" key="14">
    <source>
        <dbReference type="Proteomes" id="UP000789342"/>
    </source>
</evidence>
<dbReference type="PANTHER" id="PTHR12439:SF11">
    <property type="entry name" value="URIDYLATE-SPECIFIC ENDORIBONUCLEASE"/>
    <property type="match status" value="1"/>
</dbReference>
<feature type="region of interest" description="Disordered" evidence="11">
    <location>
        <begin position="1"/>
        <end position="49"/>
    </location>
</feature>
<gene>
    <name evidence="13" type="ORF">AMORRO_LOCUS8527</name>
</gene>
<dbReference type="EMBL" id="CAJVPV010007371">
    <property type="protein sequence ID" value="CAG8617942.1"/>
    <property type="molecule type" value="Genomic_DNA"/>
</dbReference>
<name>A0A9N9CVQ6_9GLOM</name>
<comment type="similarity">
    <text evidence="2">Belongs to the ENDOU family.</text>
</comment>
<dbReference type="GO" id="GO:0046872">
    <property type="term" value="F:metal ion binding"/>
    <property type="evidence" value="ECO:0007669"/>
    <property type="project" value="UniProtKB-KW"/>
</dbReference>
<evidence type="ECO:0000259" key="12">
    <source>
        <dbReference type="PROSITE" id="PS51959"/>
    </source>
</evidence>
<dbReference type="InterPro" id="IPR039787">
    <property type="entry name" value="ENDOU"/>
</dbReference>
<dbReference type="PROSITE" id="PS51959">
    <property type="entry name" value="ENDOU"/>
    <property type="match status" value="1"/>
</dbReference>
<dbReference type="InterPro" id="IPR018998">
    <property type="entry name" value="EndoU_C"/>
</dbReference>
<evidence type="ECO:0000256" key="2">
    <source>
        <dbReference type="ARBA" id="ARBA00010168"/>
    </source>
</evidence>
<keyword evidence="4" id="KW-0540">Nuclease</keyword>
<dbReference type="Pfam" id="PF09412">
    <property type="entry name" value="XendoU"/>
    <property type="match status" value="1"/>
</dbReference>
<evidence type="ECO:0000256" key="6">
    <source>
        <dbReference type="ARBA" id="ARBA00022759"/>
    </source>
</evidence>
<evidence type="ECO:0000256" key="11">
    <source>
        <dbReference type="SAM" id="MobiDB-lite"/>
    </source>
</evidence>
<comment type="caution">
    <text evidence="13">The sequence shown here is derived from an EMBL/GenBank/DDBJ whole genome shotgun (WGS) entry which is preliminary data.</text>
</comment>
<proteinExistence type="inferred from homology"/>
<feature type="compositionally biased region" description="Polar residues" evidence="11">
    <location>
        <begin position="36"/>
        <end position="49"/>
    </location>
</feature>
<evidence type="ECO:0000256" key="10">
    <source>
        <dbReference type="ARBA" id="ARBA00023239"/>
    </source>
</evidence>
<keyword evidence="14" id="KW-1185">Reference proteome</keyword>
<evidence type="ECO:0000256" key="5">
    <source>
        <dbReference type="ARBA" id="ARBA00022723"/>
    </source>
</evidence>
<dbReference type="CDD" id="cd21159">
    <property type="entry name" value="XendoU"/>
    <property type="match status" value="1"/>
</dbReference>
<keyword evidence="10" id="KW-0456">Lyase</keyword>
<evidence type="ECO:0000256" key="1">
    <source>
        <dbReference type="ARBA" id="ARBA00001936"/>
    </source>
</evidence>
<dbReference type="GO" id="GO:0004521">
    <property type="term" value="F:RNA endonuclease activity"/>
    <property type="evidence" value="ECO:0007669"/>
    <property type="project" value="InterPro"/>
</dbReference>
<dbReference type="GO" id="GO:0016829">
    <property type="term" value="F:lyase activity"/>
    <property type="evidence" value="ECO:0007669"/>
    <property type="project" value="UniProtKB-KW"/>
</dbReference>
<sequence>MSNQSHHNSSQHHENSSQHHGGPSQHSNPPHHESPRNPTTQLSPEPTQQELSDVRIAIQKLWDLDSNRLKPGVDYAINLPMPHGRNENVKVPLFKYVTDRAGKIPTFKCFYALLDNYIPQTGIAEKLDTAELKENEQFLKAALATAPMIYYLKSKGTFRGSISDFEAELNKIWFNFYRREGVKDSSAFEHVFLGEVRDGEAKAFHNWITFYFNEKAGKIDYESFIPMKEGNNRLVTPDGTEQIITLRFSFEGARKPFSTSFIGTSPEFEFGLYTLLYLLERDDTKVTLDGINLNIKIYPFHERGGHGVRLLGSAFPMIIGPH</sequence>
<dbReference type="GO" id="GO:0003723">
    <property type="term" value="F:RNA binding"/>
    <property type="evidence" value="ECO:0007669"/>
    <property type="project" value="UniProtKB-KW"/>
</dbReference>
<comment type="subunit">
    <text evidence="3">Monomer.</text>
</comment>
<dbReference type="Proteomes" id="UP000789342">
    <property type="component" value="Unassembled WGS sequence"/>
</dbReference>
<reference evidence="13" key="1">
    <citation type="submission" date="2021-06" db="EMBL/GenBank/DDBJ databases">
        <authorList>
            <person name="Kallberg Y."/>
            <person name="Tangrot J."/>
            <person name="Rosling A."/>
        </authorList>
    </citation>
    <scope>NUCLEOTIDE SEQUENCE</scope>
    <source>
        <strain evidence="13">CL551</strain>
    </source>
</reference>
<dbReference type="GO" id="GO:0016787">
    <property type="term" value="F:hydrolase activity"/>
    <property type="evidence" value="ECO:0007669"/>
    <property type="project" value="UniProtKB-KW"/>
</dbReference>
<dbReference type="InterPro" id="IPR037227">
    <property type="entry name" value="EndoU-like"/>
</dbReference>
<comment type="cofactor">
    <cofactor evidence="1">
        <name>Mn(2+)</name>
        <dbReference type="ChEBI" id="CHEBI:29035"/>
    </cofactor>
</comment>
<protein>
    <submittedName>
        <fullName evidence="13">17628_t:CDS:1</fullName>
    </submittedName>
</protein>
<evidence type="ECO:0000256" key="8">
    <source>
        <dbReference type="ARBA" id="ARBA00022884"/>
    </source>
</evidence>
<evidence type="ECO:0000256" key="3">
    <source>
        <dbReference type="ARBA" id="ARBA00011245"/>
    </source>
</evidence>
<evidence type="ECO:0000256" key="4">
    <source>
        <dbReference type="ARBA" id="ARBA00022722"/>
    </source>
</evidence>
<dbReference type="PANTHER" id="PTHR12439">
    <property type="entry name" value="PLACENTAL PROTEIN 11-RELATED"/>
    <property type="match status" value="1"/>
</dbReference>
<evidence type="ECO:0000256" key="9">
    <source>
        <dbReference type="ARBA" id="ARBA00023211"/>
    </source>
</evidence>
<feature type="domain" description="EndoU" evidence="12">
    <location>
        <begin position="50"/>
        <end position="320"/>
    </location>
</feature>
<keyword evidence="7" id="KW-0378">Hydrolase</keyword>
<accession>A0A9N9CVQ6</accession>
<dbReference type="AlphaFoldDB" id="A0A9N9CVQ6"/>
<evidence type="ECO:0000256" key="7">
    <source>
        <dbReference type="ARBA" id="ARBA00022801"/>
    </source>
</evidence>
<dbReference type="OrthoDB" id="430326at2759"/>
<keyword evidence="5" id="KW-0479">Metal-binding</keyword>
<evidence type="ECO:0000313" key="13">
    <source>
        <dbReference type="EMBL" id="CAG8617942.1"/>
    </source>
</evidence>